<accession>A0A0F9JL51</accession>
<evidence type="ECO:0000313" key="2">
    <source>
        <dbReference type="EMBL" id="KKL99687.1"/>
    </source>
</evidence>
<keyword evidence="1" id="KW-0812">Transmembrane</keyword>
<feature type="transmembrane region" description="Helical" evidence="1">
    <location>
        <begin position="6"/>
        <end position="22"/>
    </location>
</feature>
<gene>
    <name evidence="2" type="ORF">LCGC14_1811940</name>
</gene>
<dbReference type="InterPro" id="IPR025067">
    <property type="entry name" value="DUF4079"/>
</dbReference>
<proteinExistence type="predicted"/>
<organism evidence="2">
    <name type="scientific">marine sediment metagenome</name>
    <dbReference type="NCBI Taxonomy" id="412755"/>
    <lineage>
        <taxon>unclassified sequences</taxon>
        <taxon>metagenomes</taxon>
        <taxon>ecological metagenomes</taxon>
    </lineage>
</organism>
<dbReference type="EMBL" id="LAZR01017614">
    <property type="protein sequence ID" value="KKL99687.1"/>
    <property type="molecule type" value="Genomic_DNA"/>
</dbReference>
<keyword evidence="1" id="KW-1133">Transmembrane helix</keyword>
<dbReference type="Pfam" id="PF13301">
    <property type="entry name" value="DUF4079"/>
    <property type="match status" value="1"/>
</dbReference>
<feature type="transmembrane region" description="Helical" evidence="1">
    <location>
        <begin position="75"/>
        <end position="95"/>
    </location>
</feature>
<dbReference type="GO" id="GO:0016020">
    <property type="term" value="C:membrane"/>
    <property type="evidence" value="ECO:0007669"/>
    <property type="project" value="UniProtKB-SubCell"/>
</dbReference>
<protein>
    <submittedName>
        <fullName evidence="2">Uncharacterized protein</fullName>
    </submittedName>
</protein>
<comment type="caution">
    <text evidence="2">The sequence shown here is derived from an EMBL/GenBank/DDBJ whole genome shotgun (WGS) entry which is preliminary data.</text>
</comment>
<dbReference type="AlphaFoldDB" id="A0A0F9JL51"/>
<evidence type="ECO:0000256" key="1">
    <source>
        <dbReference type="SAM" id="Phobius"/>
    </source>
</evidence>
<keyword evidence="1" id="KW-0472">Membrane</keyword>
<sequence>MYLRYVHGAFNLTVALFVFYQFRLGRGMRLKRLAGETDPQMVKKHMRLGPYAVAGGILGFTAGTTLIILDKGRVLAYPVHFVFGGLIALGLVYTFMLSRKMVAGDPSKRTLHGRVGMALVALYAVQVLLGLGILL</sequence>
<name>A0A0F9JL51_9ZZZZ</name>
<feature type="transmembrane region" description="Helical" evidence="1">
    <location>
        <begin position="115"/>
        <end position="134"/>
    </location>
</feature>
<feature type="transmembrane region" description="Helical" evidence="1">
    <location>
        <begin position="48"/>
        <end position="69"/>
    </location>
</feature>
<reference evidence="2" key="1">
    <citation type="journal article" date="2015" name="Nature">
        <title>Complex archaea that bridge the gap between prokaryotes and eukaryotes.</title>
        <authorList>
            <person name="Spang A."/>
            <person name="Saw J.H."/>
            <person name="Jorgensen S.L."/>
            <person name="Zaremba-Niedzwiedzka K."/>
            <person name="Martijn J."/>
            <person name="Lind A.E."/>
            <person name="van Eijk R."/>
            <person name="Schleper C."/>
            <person name="Guy L."/>
            <person name="Ettema T.J."/>
        </authorList>
    </citation>
    <scope>NUCLEOTIDE SEQUENCE</scope>
</reference>